<dbReference type="PANTHER" id="PTHR46056:SF12">
    <property type="entry name" value="LONG-CHAIN-ALCOHOL OXIDASE"/>
    <property type="match status" value="1"/>
</dbReference>
<accession>A0A7X1TRL5</accession>
<dbReference type="InterPro" id="IPR036188">
    <property type="entry name" value="FAD/NAD-bd_sf"/>
</dbReference>
<evidence type="ECO:0000313" key="7">
    <source>
        <dbReference type="Proteomes" id="UP000484842"/>
    </source>
</evidence>
<dbReference type="SUPFAM" id="SSF51905">
    <property type="entry name" value="FAD/NAD(P)-binding domain"/>
    <property type="match status" value="1"/>
</dbReference>
<dbReference type="PANTHER" id="PTHR46056">
    <property type="entry name" value="LONG-CHAIN-ALCOHOL OXIDASE"/>
    <property type="match status" value="1"/>
</dbReference>
<reference evidence="6 7" key="1">
    <citation type="submission" date="2019-10" db="EMBL/GenBank/DDBJ databases">
        <title>Deinococcus sp. isolated from soil.</title>
        <authorList>
            <person name="Li Y."/>
            <person name="Wang J."/>
        </authorList>
    </citation>
    <scope>NUCLEOTIDE SEQUENCE [LARGE SCALE GENOMIC DNA]</scope>
    <source>
        <strain evidence="6 7">SDU3-2</strain>
    </source>
</reference>
<organism evidence="6 7">
    <name type="scientific">Deinococcus terrestris</name>
    <dbReference type="NCBI Taxonomy" id="2651870"/>
    <lineage>
        <taxon>Bacteria</taxon>
        <taxon>Thermotogati</taxon>
        <taxon>Deinococcota</taxon>
        <taxon>Deinococci</taxon>
        <taxon>Deinococcales</taxon>
        <taxon>Deinococcaceae</taxon>
        <taxon>Deinococcus</taxon>
    </lineage>
</organism>
<keyword evidence="3" id="KW-0274">FAD</keyword>
<gene>
    <name evidence="6" type="ORF">F8S09_07545</name>
</gene>
<evidence type="ECO:0000256" key="3">
    <source>
        <dbReference type="ARBA" id="ARBA00022827"/>
    </source>
</evidence>
<keyword evidence="2" id="KW-0285">Flavoprotein</keyword>
<dbReference type="GO" id="GO:0050660">
    <property type="term" value="F:flavin adenine dinucleotide binding"/>
    <property type="evidence" value="ECO:0007669"/>
    <property type="project" value="InterPro"/>
</dbReference>
<keyword evidence="7" id="KW-1185">Reference proteome</keyword>
<proteinExistence type="inferred from homology"/>
<dbReference type="Pfam" id="PF05199">
    <property type="entry name" value="GMC_oxred_C"/>
    <property type="match status" value="1"/>
</dbReference>
<evidence type="ECO:0000256" key="2">
    <source>
        <dbReference type="ARBA" id="ARBA00022630"/>
    </source>
</evidence>
<evidence type="ECO:0000256" key="1">
    <source>
        <dbReference type="ARBA" id="ARBA00010790"/>
    </source>
</evidence>
<name>A0A7X1TRL5_9DEIO</name>
<dbReference type="GO" id="GO:0016614">
    <property type="term" value="F:oxidoreductase activity, acting on CH-OH group of donors"/>
    <property type="evidence" value="ECO:0007669"/>
    <property type="project" value="InterPro"/>
</dbReference>
<dbReference type="InterPro" id="IPR007867">
    <property type="entry name" value="GMC_OxRtase_C"/>
</dbReference>
<comment type="similarity">
    <text evidence="1">Belongs to the GMC oxidoreductase family.</text>
</comment>
<evidence type="ECO:0000256" key="4">
    <source>
        <dbReference type="ARBA" id="ARBA00023002"/>
    </source>
</evidence>
<dbReference type="RefSeq" id="WP_152870719.1">
    <property type="nucleotide sequence ID" value="NZ_WBSL01000002.1"/>
</dbReference>
<feature type="domain" description="Glucose-methanol-choline oxidoreductase N-terminal" evidence="5">
    <location>
        <begin position="396"/>
        <end position="410"/>
    </location>
</feature>
<dbReference type="AlphaFoldDB" id="A0A7X1TRL5"/>
<dbReference type="EMBL" id="WBSL01000002">
    <property type="protein sequence ID" value="MPY66549.1"/>
    <property type="molecule type" value="Genomic_DNA"/>
</dbReference>
<evidence type="ECO:0000313" key="6">
    <source>
        <dbReference type="EMBL" id="MPY66549.1"/>
    </source>
</evidence>
<dbReference type="InterPro" id="IPR000172">
    <property type="entry name" value="GMC_OxRdtase_N"/>
</dbReference>
<dbReference type="Gene3D" id="3.50.50.60">
    <property type="entry name" value="FAD/NAD(P)-binding domain"/>
    <property type="match status" value="2"/>
</dbReference>
<comment type="caution">
    <text evidence="6">The sequence shown here is derived from an EMBL/GenBank/DDBJ whole genome shotgun (WGS) entry which is preliminary data.</text>
</comment>
<dbReference type="Pfam" id="PF00732">
    <property type="entry name" value="GMC_oxred_N"/>
    <property type="match status" value="1"/>
</dbReference>
<protein>
    <submittedName>
        <fullName evidence="6">GMC oxidoreductase</fullName>
    </submittedName>
</protein>
<dbReference type="Proteomes" id="UP000484842">
    <property type="component" value="Unassembled WGS sequence"/>
</dbReference>
<sequence length="665" mass="70239">MSQPAPLTPSQRRTLRALTDTFVPALRRSPDPHGFYSTPGSATGADQVAAEVLAGLPDAERRDAERLLDVLARAGLRPETPLALREGLLRGLTRLSPQAAQGLAGLRRLLLMLTYAHPGEEGRPNPFWRQFGYAGPTFTGAATERDLPTLTPQDGETLEADVVVVGSGAGGGVIAGELSAAGLRVLVLEAGRQHADAELGRSELWAYQNLYWRGGFTPTADGNVSLIAGRTLGGGTTVNWMNCVRTPPEVRREWALAGLEGVDGPEFDADTNAVMERIGATDQASEYNGTHQRMLEGALRLGYRYRRAYRNVDLARHDPQHAGHIGFGDATGAKQSTLKTYLKDAAARGARLVEGATADRILTEGGRACGVAVTVQTASGPRQVTVRAPQVVVAGGSLETPALLLRSGLGGPAAGKHLHLHPCGALTGTFAGEQDTWWGATQAAIVDEFAGRSGGFGYLIETSQYTTGLFASAAVWQGGTAHKTLMADHARSVTLIHLTRDRGSGEVTLDERGQPRVTYAVTDPLDVENYWHGQGTVARILAAAGAEQIFALADGVRPWTRGQDLEAWIAGLRRLPIGRGGHAVFSAHQMGSARMGQDPQTSVADPRGELHGTPGVWIGDTSAFPTSSGANPMVSVMALARRTARFIAQEAAVAAGRKPEAVTAG</sequence>
<dbReference type="PROSITE" id="PS00624">
    <property type="entry name" value="GMC_OXRED_2"/>
    <property type="match status" value="1"/>
</dbReference>
<evidence type="ECO:0000259" key="5">
    <source>
        <dbReference type="PROSITE" id="PS00624"/>
    </source>
</evidence>
<keyword evidence="4" id="KW-0560">Oxidoreductase</keyword>